<dbReference type="STRING" id="264202.CF0170"/>
<organism evidence="6 7">
    <name type="scientific">Chlamydia felis (strain Fe/C-56)</name>
    <name type="common">Chlamydophila felis</name>
    <dbReference type="NCBI Taxonomy" id="264202"/>
    <lineage>
        <taxon>Bacteria</taxon>
        <taxon>Pseudomonadati</taxon>
        <taxon>Chlamydiota</taxon>
        <taxon>Chlamydiia</taxon>
        <taxon>Chlamydiales</taxon>
        <taxon>Chlamydiaceae</taxon>
        <taxon>Chlamydia/Chlamydophila group</taxon>
        <taxon>Chlamydia</taxon>
    </lineage>
</organism>
<feature type="domain" description="Aminotransferase class I/classII large" evidence="5">
    <location>
        <begin position="6"/>
        <end position="341"/>
    </location>
</feature>
<dbReference type="Gene3D" id="3.40.640.10">
    <property type="entry name" value="Type I PLP-dependent aspartate aminotransferase-like (Major domain)"/>
    <property type="match status" value="1"/>
</dbReference>
<evidence type="ECO:0000313" key="6">
    <source>
        <dbReference type="EMBL" id="BAE80942.1"/>
    </source>
</evidence>
<keyword evidence="7" id="KW-1185">Reference proteome</keyword>
<dbReference type="InterPro" id="IPR004839">
    <property type="entry name" value="Aminotransferase_I/II_large"/>
</dbReference>
<dbReference type="Pfam" id="PF00155">
    <property type="entry name" value="Aminotran_1_2"/>
    <property type="match status" value="1"/>
</dbReference>
<dbReference type="PANTHER" id="PTHR13693">
    <property type="entry name" value="CLASS II AMINOTRANSFERASE/8-AMINO-7-OXONONANOATE SYNTHASE"/>
    <property type="match status" value="1"/>
</dbReference>
<dbReference type="AlphaFoldDB" id="Q255U6"/>
<comment type="cofactor">
    <cofactor evidence="1">
        <name>pyridoxal 5'-phosphate</name>
        <dbReference type="ChEBI" id="CHEBI:597326"/>
    </cofactor>
</comment>
<dbReference type="eggNOG" id="COG0156">
    <property type="taxonomic scope" value="Bacteria"/>
</dbReference>
<dbReference type="Gene3D" id="3.90.1150.10">
    <property type="entry name" value="Aspartate Aminotransferase, domain 1"/>
    <property type="match status" value="1"/>
</dbReference>
<dbReference type="NCBIfam" id="NF004608">
    <property type="entry name" value="PRK05937.1"/>
    <property type="match status" value="1"/>
</dbReference>
<dbReference type="GO" id="GO:0030170">
    <property type="term" value="F:pyridoxal phosphate binding"/>
    <property type="evidence" value="ECO:0007669"/>
    <property type="project" value="InterPro"/>
</dbReference>
<dbReference type="GO" id="GO:0016740">
    <property type="term" value="F:transferase activity"/>
    <property type="evidence" value="ECO:0007669"/>
    <property type="project" value="UniProtKB-KW"/>
</dbReference>
<comment type="similarity">
    <text evidence="2">Belongs to the class-II pyridoxal-phosphate-dependent aminotransferase family. BioF subfamily.</text>
</comment>
<evidence type="ECO:0000256" key="3">
    <source>
        <dbReference type="ARBA" id="ARBA00022679"/>
    </source>
</evidence>
<evidence type="ECO:0000259" key="5">
    <source>
        <dbReference type="Pfam" id="PF00155"/>
    </source>
</evidence>
<dbReference type="Proteomes" id="UP000001260">
    <property type="component" value="Chromosome"/>
</dbReference>
<dbReference type="KEGG" id="cfe:CF0170"/>
<accession>Q255U6</accession>
<dbReference type="RefSeq" id="WP_011457727.1">
    <property type="nucleotide sequence ID" value="NC_007899.1"/>
</dbReference>
<keyword evidence="3" id="KW-0808">Transferase</keyword>
<gene>
    <name evidence="6" type="primary">bioF1</name>
    <name evidence="6" type="ordered locus">CF0170</name>
</gene>
<dbReference type="HOGENOM" id="CLU_015846_11_2_0"/>
<evidence type="ECO:0000313" key="7">
    <source>
        <dbReference type="Proteomes" id="UP000001260"/>
    </source>
</evidence>
<sequence length="368" mass="41357">MSECPIDFVTNDFLGFSRSTILVNEVEKRYRAYCEQFSHAQLGASGSRAILGPSQIQQDLEEKIAKFHNSESAFVVHSGYMANLGLCYHISKNTDIVFWDESVHISVAQSLRVISGEHQAFPHNDLCALESLLISHRAVSSGRIFIFVCSVYSFSGTLAPLEELIALSKKYNAHLIVDEAHAMGILGEEGRGLCHKWGYENFYAVLVTYSKAMGAMGAALLSSLEVKTELMLSSPPLRYTTALAPHALITIGASYDHLVLEGERARQKIFNLKAYFQKPFGLSSQCCGQPVFLRDFNMDLLTSMLDEANLRVGLMTFAHRPFIRVNFHAYNNHDEVDILVAMLHSYLEKCCCGIDVDHELYFRREFCR</sequence>
<evidence type="ECO:0000256" key="2">
    <source>
        <dbReference type="ARBA" id="ARBA00010008"/>
    </source>
</evidence>
<keyword evidence="4" id="KW-0663">Pyridoxal phosphate</keyword>
<name>Q255U6_CHLFF</name>
<evidence type="ECO:0000256" key="1">
    <source>
        <dbReference type="ARBA" id="ARBA00001933"/>
    </source>
</evidence>
<proteinExistence type="inferred from homology"/>
<protein>
    <submittedName>
        <fullName evidence="6">8-amino-7-oxononanoate synthase</fullName>
    </submittedName>
</protein>
<dbReference type="InterPro" id="IPR050087">
    <property type="entry name" value="AON_synthase_class-II"/>
</dbReference>
<dbReference type="SUPFAM" id="SSF53383">
    <property type="entry name" value="PLP-dependent transferases"/>
    <property type="match status" value="1"/>
</dbReference>
<reference evidence="6 7" key="1">
    <citation type="journal article" date="2006" name="DNA Res.">
        <title>Genome sequence of the cat pathogen, Chlamydophila felis.</title>
        <authorList>
            <person name="Azuma Y."/>
            <person name="Hirakawa H."/>
            <person name="Yamashita A."/>
            <person name="Cai Y."/>
            <person name="Rahman M.A."/>
            <person name="Suzuki H."/>
            <person name="Mitaku S."/>
            <person name="Toh H."/>
            <person name="Goto S."/>
            <person name="Murakami T."/>
            <person name="Sugi K."/>
            <person name="Hayashi H."/>
            <person name="Fukushi H."/>
            <person name="Hattori M."/>
            <person name="Kuhara S."/>
            <person name="Shirai M."/>
        </authorList>
    </citation>
    <scope>NUCLEOTIDE SEQUENCE [LARGE SCALE GENOMIC DNA]</scope>
    <source>
        <strain evidence="6 7">Fe/C-56</strain>
    </source>
</reference>
<dbReference type="InterPro" id="IPR015421">
    <property type="entry name" value="PyrdxlP-dep_Trfase_major"/>
</dbReference>
<dbReference type="InterPro" id="IPR015424">
    <property type="entry name" value="PyrdxlP-dep_Trfase"/>
</dbReference>
<dbReference type="EMBL" id="AP006861">
    <property type="protein sequence ID" value="BAE80942.1"/>
    <property type="molecule type" value="Genomic_DNA"/>
</dbReference>
<dbReference type="OrthoDB" id="9807157at2"/>
<dbReference type="PANTHER" id="PTHR13693:SF77">
    <property type="entry name" value="8-AMINO-7-OXONONANOATE SYNTHASE"/>
    <property type="match status" value="1"/>
</dbReference>
<evidence type="ECO:0000256" key="4">
    <source>
        <dbReference type="ARBA" id="ARBA00022898"/>
    </source>
</evidence>
<dbReference type="InterPro" id="IPR015422">
    <property type="entry name" value="PyrdxlP-dep_Trfase_small"/>
</dbReference>